<evidence type="ECO:0000313" key="3">
    <source>
        <dbReference type="Proteomes" id="UP001319104"/>
    </source>
</evidence>
<dbReference type="AlphaFoldDB" id="A0AAP2CL88"/>
<dbReference type="EMBL" id="JAHCMY010000021">
    <property type="protein sequence ID" value="MBS9525849.1"/>
    <property type="molecule type" value="Genomic_DNA"/>
</dbReference>
<sequence length="330" mass="38373">MKRVLSLFCLGLFTWACSSNADEEKSEPKVFRTQHYNIIIAPDLSNRVDFSIRQKPLKDLQIAEVVLKNLYPKILNSANRSESQKDRVRFDFINKNLITKYGVETNKLELNFGEFKNQGKRMDYIKGRAERSLQEDREKFMAEYEKIHSTAEKNNFGADIWTYLKGLDNSSIITSGEVNSHNNIEYHHNYKNVMFLLTDGYIEAGLFGQQGCKEGNQCYYLSSNRIKEFRNAFKRSGESDLKQFFEKNGYGIVPVDNPILENVEILALEFNDRSLDHAGNATVYPTDYEILELFWTDWMEKSGVKRFKMKRTLTSEMDAEQEILGFMGVR</sequence>
<dbReference type="Proteomes" id="UP001319104">
    <property type="component" value="Unassembled WGS sequence"/>
</dbReference>
<protein>
    <recommendedName>
        <fullName evidence="4">Lipoprotein</fullName>
    </recommendedName>
</protein>
<accession>A0AAP2CL88</accession>
<organism evidence="2 3">
    <name type="scientific">Litoribacter ruber</name>
    <dbReference type="NCBI Taxonomy" id="702568"/>
    <lineage>
        <taxon>Bacteria</taxon>
        <taxon>Pseudomonadati</taxon>
        <taxon>Bacteroidota</taxon>
        <taxon>Cytophagia</taxon>
        <taxon>Cytophagales</taxon>
        <taxon>Cyclobacteriaceae</taxon>
        <taxon>Litoribacter</taxon>
    </lineage>
</organism>
<comment type="caution">
    <text evidence="2">The sequence shown here is derived from an EMBL/GenBank/DDBJ whole genome shotgun (WGS) entry which is preliminary data.</text>
</comment>
<evidence type="ECO:0000256" key="1">
    <source>
        <dbReference type="SAM" id="SignalP"/>
    </source>
</evidence>
<feature type="chain" id="PRO_5043056265" description="Lipoprotein" evidence="1">
    <location>
        <begin position="22"/>
        <end position="330"/>
    </location>
</feature>
<dbReference type="RefSeq" id="WP_213946709.1">
    <property type="nucleotide sequence ID" value="NZ_JAHCMY010000021.1"/>
</dbReference>
<evidence type="ECO:0008006" key="4">
    <source>
        <dbReference type="Google" id="ProtNLM"/>
    </source>
</evidence>
<reference evidence="2 3" key="1">
    <citation type="submission" date="2021-05" db="EMBL/GenBank/DDBJ databases">
        <authorList>
            <person name="Zhang Z.D."/>
            <person name="Osman G."/>
        </authorList>
    </citation>
    <scope>NUCLEOTIDE SEQUENCE [LARGE SCALE GENOMIC DNA]</scope>
    <source>
        <strain evidence="2 3">KCTC 32217</strain>
    </source>
</reference>
<name>A0AAP2CL88_9BACT</name>
<gene>
    <name evidence="2" type="ORF">KI659_17645</name>
</gene>
<proteinExistence type="predicted"/>
<feature type="signal peptide" evidence="1">
    <location>
        <begin position="1"/>
        <end position="21"/>
    </location>
</feature>
<evidence type="ECO:0000313" key="2">
    <source>
        <dbReference type="EMBL" id="MBS9525849.1"/>
    </source>
</evidence>
<keyword evidence="1" id="KW-0732">Signal</keyword>
<keyword evidence="3" id="KW-1185">Reference proteome</keyword>